<keyword evidence="3" id="KW-1185">Reference proteome</keyword>
<dbReference type="OrthoDB" id="2476047at2"/>
<dbReference type="Gene3D" id="2.160.20.120">
    <property type="match status" value="1"/>
</dbReference>
<evidence type="ECO:0000313" key="2">
    <source>
        <dbReference type="EMBL" id="QDX93510.1"/>
    </source>
</evidence>
<accession>A0A502J0L4</accession>
<dbReference type="PROSITE" id="PS51257">
    <property type="entry name" value="PROKAR_LIPOPROTEIN"/>
    <property type="match status" value="1"/>
</dbReference>
<organism evidence="2 3">
    <name type="scientific">Brevibacillus laterosporus</name>
    <name type="common">Bacillus laterosporus</name>
    <dbReference type="NCBI Taxonomy" id="1465"/>
    <lineage>
        <taxon>Bacteria</taxon>
        <taxon>Bacillati</taxon>
        <taxon>Bacillota</taxon>
        <taxon>Bacilli</taxon>
        <taxon>Bacillales</taxon>
        <taxon>Paenibacillaceae</taxon>
        <taxon>Brevibacillus</taxon>
    </lineage>
</organism>
<gene>
    <name evidence="2" type="ORF">EEL30_15145</name>
</gene>
<sequence>MRKSAIIGVLFIIIGVIGCVGWFLTGGIMEQKTANTTTHKTIDNSQIKQVIVDSASVDVYIIPSNDNKIKIQLDEQSGWTSSNKNTELQIREENDKLLITTKRPNSWFSINFSMNERGLSISLPKKTWEKMNLNSSSGNITITDVLTKEFVASSTSGNIEIQHLESEKNDIQVTSGNVEISELLASYSTIESSSGDVEVKAATGEIKANSTSGNINLHTAEVANNLTLEASSGDIKVVTNKQPVDTRFVAKTSSGEIQTNLEGLFKSISDKNVEATSGKVIKHTVHVETTSGNIAFMNE</sequence>
<dbReference type="AlphaFoldDB" id="A0A502J0L4"/>
<dbReference type="EMBL" id="CP033464">
    <property type="protein sequence ID" value="QDX93510.1"/>
    <property type="molecule type" value="Genomic_DNA"/>
</dbReference>
<reference evidence="2 3" key="1">
    <citation type="submission" date="2018-11" db="EMBL/GenBank/DDBJ databases">
        <title>Phylogenetic determinants of toxin gene distribution in genomes of Brevibacillus laterosporus.</title>
        <authorList>
            <person name="Glare T.R."/>
            <person name="Durrant A."/>
            <person name="Berry C."/>
            <person name="Palma L."/>
            <person name="Ormskirk M."/>
            <person name="Cox M.O."/>
        </authorList>
    </citation>
    <scope>NUCLEOTIDE SEQUENCE [LARGE SCALE GENOMIC DNA]</scope>
    <source>
        <strain evidence="2 3">1821L</strain>
    </source>
</reference>
<dbReference type="Proteomes" id="UP000319432">
    <property type="component" value="Chromosome"/>
</dbReference>
<dbReference type="PANTHER" id="PTHR34094:SF1">
    <property type="entry name" value="PROTEIN FAM185A"/>
    <property type="match status" value="1"/>
</dbReference>
<dbReference type="Pfam" id="PF13349">
    <property type="entry name" value="DUF4097"/>
    <property type="match status" value="1"/>
</dbReference>
<feature type="domain" description="DUF4097" evidence="1">
    <location>
        <begin position="48"/>
        <end position="295"/>
    </location>
</feature>
<dbReference type="InterPro" id="IPR025164">
    <property type="entry name" value="Toastrack_DUF4097"/>
</dbReference>
<protein>
    <recommendedName>
        <fullName evidence="1">DUF4097 domain-containing protein</fullName>
    </recommendedName>
</protein>
<proteinExistence type="predicted"/>
<evidence type="ECO:0000313" key="3">
    <source>
        <dbReference type="Proteomes" id="UP000319432"/>
    </source>
</evidence>
<dbReference type="PANTHER" id="PTHR34094">
    <property type="match status" value="1"/>
</dbReference>
<name>A0A502J0L4_BRELA</name>
<evidence type="ECO:0000259" key="1">
    <source>
        <dbReference type="Pfam" id="PF13349"/>
    </source>
</evidence>